<keyword evidence="3" id="KW-1185">Reference proteome</keyword>
<evidence type="ECO:0000313" key="3">
    <source>
        <dbReference type="Proteomes" id="UP001303532"/>
    </source>
</evidence>
<protein>
    <submittedName>
        <fullName evidence="2">Uncharacterized protein</fullName>
    </submittedName>
</protein>
<keyword evidence="1" id="KW-0812">Transmembrane</keyword>
<evidence type="ECO:0000313" key="2">
    <source>
        <dbReference type="EMBL" id="WOV83277.1"/>
    </source>
</evidence>
<organism evidence="2 3">
    <name type="scientific">Sporosarcina jeotgali</name>
    <dbReference type="NCBI Taxonomy" id="3020056"/>
    <lineage>
        <taxon>Bacteria</taxon>
        <taxon>Bacillati</taxon>
        <taxon>Bacillota</taxon>
        <taxon>Bacilli</taxon>
        <taxon>Bacillales</taxon>
        <taxon>Caryophanaceae</taxon>
        <taxon>Sporosarcina</taxon>
    </lineage>
</organism>
<dbReference type="EMBL" id="CP116341">
    <property type="protein sequence ID" value="WOV83277.1"/>
    <property type="molecule type" value="Genomic_DNA"/>
</dbReference>
<keyword evidence="1" id="KW-1133">Transmembrane helix</keyword>
<keyword evidence="1" id="KW-0472">Membrane</keyword>
<gene>
    <name evidence="2" type="ORF">PGH26_10100</name>
</gene>
<accession>A0ABZ0KVC3</accession>
<proteinExistence type="predicted"/>
<dbReference type="RefSeq" id="WP_323690956.1">
    <property type="nucleotide sequence ID" value="NZ_CP116341.1"/>
</dbReference>
<name>A0ABZ0KVC3_9BACL</name>
<feature type="transmembrane region" description="Helical" evidence="1">
    <location>
        <begin position="6"/>
        <end position="24"/>
    </location>
</feature>
<reference evidence="2 3" key="1">
    <citation type="submission" date="2023-01" db="EMBL/GenBank/DDBJ databases">
        <title>Sporosarcina sp. nov., isolated from Korean tranditional fermented seafood 'Jeotgal'.</title>
        <authorList>
            <person name="Yang A.-I."/>
        </authorList>
    </citation>
    <scope>NUCLEOTIDE SEQUENCE [LARGE SCALE GENOMIC DNA]</scope>
    <source>
        <strain evidence="2 3">B2O-1</strain>
    </source>
</reference>
<sequence>MATWLITIGAFAVILFVFNMLMGYRKGNISLTLDGRYTNLTDQANAVIKELEKRGSTVEYKGDGQYVVDGRSYVILKRQVSMGGAPLERTVLVPQKK</sequence>
<evidence type="ECO:0000256" key="1">
    <source>
        <dbReference type="SAM" id="Phobius"/>
    </source>
</evidence>
<dbReference type="Proteomes" id="UP001303532">
    <property type="component" value="Chromosome"/>
</dbReference>